<proteinExistence type="predicted"/>
<dbReference type="EMBL" id="QUSF01000076">
    <property type="protein sequence ID" value="RLV95858.1"/>
    <property type="molecule type" value="Genomic_DNA"/>
</dbReference>
<keyword evidence="2" id="KW-1185">Reference proteome</keyword>
<reference evidence="1 2" key="1">
    <citation type="journal article" date="2018" name="Proc. R. Soc. B">
        <title>A non-coding region near Follistatin controls head colour polymorphism in the Gouldian finch.</title>
        <authorList>
            <person name="Toomey M.B."/>
            <person name="Marques C.I."/>
            <person name="Andrade P."/>
            <person name="Araujo P.M."/>
            <person name="Sabatino S."/>
            <person name="Gazda M.A."/>
            <person name="Afonso S."/>
            <person name="Lopes R.J."/>
            <person name="Corbo J.C."/>
            <person name="Carneiro M."/>
        </authorList>
    </citation>
    <scope>NUCLEOTIDE SEQUENCE [LARGE SCALE GENOMIC DNA]</scope>
    <source>
        <strain evidence="1">Red01</strain>
        <tissue evidence="1">Muscle</tissue>
    </source>
</reference>
<evidence type="ECO:0000313" key="2">
    <source>
        <dbReference type="Proteomes" id="UP000276834"/>
    </source>
</evidence>
<gene>
    <name evidence="1" type="ORF">DV515_00012767</name>
</gene>
<dbReference type="AlphaFoldDB" id="A0A3L8S2U4"/>
<accession>A0A3L8S2U4</accession>
<name>A0A3L8S2U4_CHLGU</name>
<comment type="caution">
    <text evidence="1">The sequence shown here is derived from an EMBL/GenBank/DDBJ whole genome shotgun (WGS) entry which is preliminary data.</text>
</comment>
<organism evidence="1 2">
    <name type="scientific">Chloebia gouldiae</name>
    <name type="common">Gouldian finch</name>
    <name type="synonym">Erythrura gouldiae</name>
    <dbReference type="NCBI Taxonomy" id="44316"/>
    <lineage>
        <taxon>Eukaryota</taxon>
        <taxon>Metazoa</taxon>
        <taxon>Chordata</taxon>
        <taxon>Craniata</taxon>
        <taxon>Vertebrata</taxon>
        <taxon>Euteleostomi</taxon>
        <taxon>Archelosauria</taxon>
        <taxon>Archosauria</taxon>
        <taxon>Dinosauria</taxon>
        <taxon>Saurischia</taxon>
        <taxon>Theropoda</taxon>
        <taxon>Coelurosauria</taxon>
        <taxon>Aves</taxon>
        <taxon>Neognathae</taxon>
        <taxon>Neoaves</taxon>
        <taxon>Telluraves</taxon>
        <taxon>Australaves</taxon>
        <taxon>Passeriformes</taxon>
        <taxon>Passeroidea</taxon>
        <taxon>Passeridae</taxon>
        <taxon>Chloebia</taxon>
    </lineage>
</organism>
<protein>
    <submittedName>
        <fullName evidence="1">Uncharacterized protein</fullName>
    </submittedName>
</protein>
<feature type="non-terminal residue" evidence="1">
    <location>
        <position position="63"/>
    </location>
</feature>
<sequence length="63" mass="7358">MGPKWGLKHEESDFRLRRLPASSAWKDVETNLITSQNMKKDRYSLNHGNNLAKELNYKKNQLG</sequence>
<evidence type="ECO:0000313" key="1">
    <source>
        <dbReference type="EMBL" id="RLV95858.1"/>
    </source>
</evidence>
<dbReference type="Proteomes" id="UP000276834">
    <property type="component" value="Unassembled WGS sequence"/>
</dbReference>